<keyword evidence="1" id="KW-0645">Protease</keyword>
<proteinExistence type="predicted"/>
<sequence length="850" mass="97746">MNIRQSAFRLQRSAFCIIILLFFSNYSRAGIIRGRVANERGEALPFATLLIKGTTQGTTTNAAGQYSLELPDGAYTIVCQYMGYRKEEKPVTVAGAAVLTLDFQLQPLQLQIQEVVVKGGGEDPAYAIIREAIKKRPVYQQQVQEFTCNAYIKGMFKLRNVPDRFFGQKVDKQEMGVDSTGRGIVFLSESLTKISARRPDKIKLDVISSRQSGGGFGFSFPAYINFYDNNVSAVITQFSPRGYISPIADNALQYYKYRLEGVFYEDGRAVNKIQVIPRRRFEPLFSGHIFITDGDWRIHSTNLLLTRDYQLEIMDTLQIRQIHVPVDSAVWRTKDQVISLSMKQFGFDLVGSFVNVYSNYNLHPAFPPKYFDNIIMKYDTAFNKKSIHYWDSIRPVPLEKEELKDFHEKDSTAQARRDSLLSGRHIDSLRKHRPPVKLTHFFWGGVKHNYYFRRDTQLVHHHLAMRPLLTQLEYNTVEGLVLSVEPRLELDLPHDQELHIAPFLRYGFSNTHLNAWAEITWRQQARLHKRPGDNTWLLSGGKRIYQFNKQEPIDPLTNAVYTLLLKENYMKLYESRFANLAFRRQFESGAWAGIGFTYEDRIPVQNTSDFVIFKNSSKQFLPNHPYELADVPFTPHQALVMNLSFSFQPGQRFIQLPDRKIAIGSKYPRFDIAYSKGIQGWAGSDVDFDKWKAQVSDNMNFKLFGELRYRLAAGGFLNSNSVGLPDYQHFNGNQTFYNIKYLNSFQLAPYYKYSTIASFYTTLNLEHHFNGLLTNKIPLLNRLKWNLVAGTNAFYVNSDNNYVEVFAGLENIFKLVRVDVIAGYQSQDATRIGVRAGFGGLLGGAIFRRR</sequence>
<name>A0A562SXY9_CHIJA</name>
<evidence type="ECO:0000313" key="1">
    <source>
        <dbReference type="EMBL" id="TWI86235.1"/>
    </source>
</evidence>
<organism evidence="1 2">
    <name type="scientific">Chitinophaga japonensis</name>
    <name type="common">Flexibacter japonensis</name>
    <dbReference type="NCBI Taxonomy" id="104662"/>
    <lineage>
        <taxon>Bacteria</taxon>
        <taxon>Pseudomonadati</taxon>
        <taxon>Bacteroidota</taxon>
        <taxon>Chitinophagia</taxon>
        <taxon>Chitinophagales</taxon>
        <taxon>Chitinophagaceae</taxon>
        <taxon>Chitinophaga</taxon>
    </lineage>
</organism>
<dbReference type="AlphaFoldDB" id="A0A562SXY9"/>
<keyword evidence="2" id="KW-1185">Reference proteome</keyword>
<keyword evidence="1" id="KW-0378">Hydrolase</keyword>
<keyword evidence="1" id="KW-0121">Carboxypeptidase</keyword>
<comment type="caution">
    <text evidence="1">The sequence shown here is derived from an EMBL/GenBank/DDBJ whole genome shotgun (WGS) entry which is preliminary data.</text>
</comment>
<protein>
    <submittedName>
        <fullName evidence="1">Carboxypeptidase-like protein</fullName>
    </submittedName>
</protein>
<dbReference type="InterPro" id="IPR043741">
    <property type="entry name" value="DUF5686"/>
</dbReference>
<dbReference type="OrthoDB" id="983143at2"/>
<dbReference type="Pfam" id="PF13715">
    <property type="entry name" value="CarbopepD_reg_2"/>
    <property type="match status" value="1"/>
</dbReference>
<dbReference type="Pfam" id="PF18939">
    <property type="entry name" value="DUF5686"/>
    <property type="match status" value="1"/>
</dbReference>
<dbReference type="InterPro" id="IPR008969">
    <property type="entry name" value="CarboxyPept-like_regulatory"/>
</dbReference>
<reference evidence="1 2" key="1">
    <citation type="journal article" date="2013" name="Stand. Genomic Sci.">
        <title>Genomic Encyclopedia of Type Strains, Phase I: The one thousand microbial genomes (KMG-I) project.</title>
        <authorList>
            <person name="Kyrpides N.C."/>
            <person name="Woyke T."/>
            <person name="Eisen J.A."/>
            <person name="Garrity G."/>
            <person name="Lilburn T.G."/>
            <person name="Beck B.J."/>
            <person name="Whitman W.B."/>
            <person name="Hugenholtz P."/>
            <person name="Klenk H.P."/>
        </authorList>
    </citation>
    <scope>NUCLEOTIDE SEQUENCE [LARGE SCALE GENOMIC DNA]</scope>
    <source>
        <strain evidence="1 2">DSM 13484</strain>
    </source>
</reference>
<dbReference type="GO" id="GO:0004180">
    <property type="term" value="F:carboxypeptidase activity"/>
    <property type="evidence" value="ECO:0007669"/>
    <property type="project" value="UniProtKB-KW"/>
</dbReference>
<dbReference type="SUPFAM" id="SSF49464">
    <property type="entry name" value="Carboxypeptidase regulatory domain-like"/>
    <property type="match status" value="1"/>
</dbReference>
<evidence type="ECO:0000313" key="2">
    <source>
        <dbReference type="Proteomes" id="UP000316778"/>
    </source>
</evidence>
<dbReference type="Proteomes" id="UP000316778">
    <property type="component" value="Unassembled WGS sequence"/>
</dbReference>
<dbReference type="RefSeq" id="WP_145715878.1">
    <property type="nucleotide sequence ID" value="NZ_BAAAFY010000005.1"/>
</dbReference>
<dbReference type="Gene3D" id="2.60.40.1120">
    <property type="entry name" value="Carboxypeptidase-like, regulatory domain"/>
    <property type="match status" value="1"/>
</dbReference>
<accession>A0A562SXY9</accession>
<dbReference type="EMBL" id="VLLG01000004">
    <property type="protein sequence ID" value="TWI86235.1"/>
    <property type="molecule type" value="Genomic_DNA"/>
</dbReference>
<gene>
    <name evidence="1" type="ORF">LX66_3487</name>
</gene>